<keyword evidence="2" id="KW-0732">Signal</keyword>
<accession>A0AAN4RK08</accession>
<reference evidence="5" key="2">
    <citation type="journal article" date="2020" name="Int. Dairy J.">
        <title>Lactic acid bacterial diversity in Brie cheese focusing on salt concentration and pH of isolation medium and characterisation of halophilic and alkaliphilic lactic acid bacterial isolates.</title>
        <authorList>
            <person name="Unno R."/>
            <person name="Matsutani M."/>
            <person name="Suzuki T."/>
            <person name="Kodama K."/>
            <person name="Matsushita H."/>
            <person name="Yamasato K."/>
            <person name="Koizumi Y."/>
            <person name="Ishikawa M."/>
        </authorList>
    </citation>
    <scope>NUCLEOTIDE SEQUENCE</scope>
    <source>
        <strain evidence="5">7C1</strain>
        <strain evidence="4">8C4</strain>
    </source>
</reference>
<dbReference type="CDD" id="cd00118">
    <property type="entry name" value="LysM"/>
    <property type="match status" value="1"/>
</dbReference>
<dbReference type="EMBL" id="BKBQ01000009">
    <property type="protein sequence ID" value="GEQ53929.1"/>
    <property type="molecule type" value="Genomic_DNA"/>
</dbReference>
<name>A0AAN4RK08_9ENTE</name>
<comment type="caution">
    <text evidence="5">The sequence shown here is derived from an EMBL/GenBank/DDBJ whole genome shotgun (WGS) entry which is preliminary data.</text>
</comment>
<dbReference type="AlphaFoldDB" id="A0AAN4RK08"/>
<gene>
    <name evidence="5" type="primary">lysM</name>
    <name evidence="4" type="ORF">TK11N_07030</name>
    <name evidence="5" type="ORF">TK2N_07730</name>
</gene>
<sequence>MKFSKTLLFSTVLVAGATLALGTSEANADEVYTVQANDSLSKISMKFAGDNSLINAIAEDNNIADTNMIFEGTQLTIATDGSSSKKAPVQQEAKAQQPAQQEVQQQEVKEPVQQAAPKKQESSSNQSSSAGSSSAKEWIANKESSGSYSATNGRYIGRYQLDSSYLNGDHSAANQEKVANQYVNDRYGSWEGAKSFWQSHGWY</sequence>
<feature type="region of interest" description="Disordered" evidence="1">
    <location>
        <begin position="80"/>
        <end position="138"/>
    </location>
</feature>
<feature type="chain" id="PRO_5043284246" evidence="2">
    <location>
        <begin position="29"/>
        <end position="203"/>
    </location>
</feature>
<feature type="domain" description="LysM" evidence="3">
    <location>
        <begin position="30"/>
        <end position="77"/>
    </location>
</feature>
<organism evidence="5 6">
    <name type="scientific">Tetragenococcus koreensis</name>
    <dbReference type="NCBI Taxonomy" id="290335"/>
    <lineage>
        <taxon>Bacteria</taxon>
        <taxon>Bacillati</taxon>
        <taxon>Bacillota</taxon>
        <taxon>Bacilli</taxon>
        <taxon>Lactobacillales</taxon>
        <taxon>Enterococcaceae</taxon>
        <taxon>Tetragenococcus</taxon>
    </lineage>
</organism>
<evidence type="ECO:0000313" key="6">
    <source>
        <dbReference type="Proteomes" id="UP000886597"/>
    </source>
</evidence>
<dbReference type="Proteomes" id="UP000886607">
    <property type="component" value="Unassembled WGS sequence"/>
</dbReference>
<dbReference type="PROSITE" id="PS51782">
    <property type="entry name" value="LYSM"/>
    <property type="match status" value="1"/>
</dbReference>
<evidence type="ECO:0000313" key="7">
    <source>
        <dbReference type="Proteomes" id="UP000886607"/>
    </source>
</evidence>
<dbReference type="InterPro" id="IPR018392">
    <property type="entry name" value="LysM"/>
</dbReference>
<dbReference type="Gene3D" id="3.10.350.10">
    <property type="entry name" value="LysM domain"/>
    <property type="match status" value="1"/>
</dbReference>
<reference evidence="5" key="1">
    <citation type="submission" date="2019-08" db="EMBL/GenBank/DDBJ databases">
        <authorList>
            <person name="Ishikawa M."/>
            <person name="Suzuki T."/>
            <person name="Matsutani M."/>
        </authorList>
    </citation>
    <scope>NUCLEOTIDE SEQUENCE</scope>
    <source>
        <strain evidence="5">7C1</strain>
        <strain evidence="4">8C4</strain>
    </source>
</reference>
<dbReference type="Proteomes" id="UP000886597">
    <property type="component" value="Unassembled WGS sequence"/>
</dbReference>
<evidence type="ECO:0000256" key="2">
    <source>
        <dbReference type="SAM" id="SignalP"/>
    </source>
</evidence>
<dbReference type="EMBL" id="BKBO01000008">
    <property type="protein sequence ID" value="GEQ48851.1"/>
    <property type="molecule type" value="Genomic_DNA"/>
</dbReference>
<dbReference type="InterPro" id="IPR036779">
    <property type="entry name" value="LysM_dom_sf"/>
</dbReference>
<keyword evidence="7" id="KW-1185">Reference proteome</keyword>
<dbReference type="SUPFAM" id="SSF54106">
    <property type="entry name" value="LysM domain"/>
    <property type="match status" value="1"/>
</dbReference>
<evidence type="ECO:0000259" key="3">
    <source>
        <dbReference type="PROSITE" id="PS51782"/>
    </source>
</evidence>
<proteinExistence type="predicted"/>
<evidence type="ECO:0000313" key="5">
    <source>
        <dbReference type="EMBL" id="GEQ53929.1"/>
    </source>
</evidence>
<dbReference type="Pfam" id="PF01476">
    <property type="entry name" value="LysM"/>
    <property type="match status" value="1"/>
</dbReference>
<evidence type="ECO:0000256" key="1">
    <source>
        <dbReference type="SAM" id="MobiDB-lite"/>
    </source>
</evidence>
<protein>
    <submittedName>
        <fullName evidence="5">Peptidoglycan-binding protein LysM</fullName>
    </submittedName>
</protein>
<dbReference type="RefSeq" id="WP_202583671.1">
    <property type="nucleotide sequence ID" value="NZ_BKBO01000008.1"/>
</dbReference>
<feature type="compositionally biased region" description="Low complexity" evidence="1">
    <location>
        <begin position="85"/>
        <end position="134"/>
    </location>
</feature>
<evidence type="ECO:0000313" key="4">
    <source>
        <dbReference type="EMBL" id="GEQ48851.1"/>
    </source>
</evidence>
<dbReference type="SMART" id="SM00257">
    <property type="entry name" value="LysM"/>
    <property type="match status" value="1"/>
</dbReference>
<feature type="signal peptide" evidence="2">
    <location>
        <begin position="1"/>
        <end position="28"/>
    </location>
</feature>